<dbReference type="EMBL" id="CGIG01000001">
    <property type="protein sequence ID" value="CPR21119.1"/>
    <property type="molecule type" value="Genomic_DNA"/>
</dbReference>
<protein>
    <submittedName>
        <fullName evidence="1">Uncharacterized protein</fullName>
    </submittedName>
</protein>
<dbReference type="AlphaFoldDB" id="A0A0G4K248"/>
<sequence>MFNLQCNRHISANLNKIPWDLCHVLNLSEESNSKLPSNAQNDN</sequence>
<accession>A0A0G4K248</accession>
<evidence type="ECO:0000313" key="2">
    <source>
        <dbReference type="Proteomes" id="UP000044377"/>
    </source>
</evidence>
<dbReference type="Proteomes" id="UP000044377">
    <property type="component" value="Unassembled WGS sequence"/>
</dbReference>
<name>A0A0G4K248_9GAMM</name>
<keyword evidence="2" id="KW-1185">Reference proteome</keyword>
<proteinExistence type="predicted"/>
<organism evidence="1 2">
    <name type="scientific">Brenneria goodwinii</name>
    <dbReference type="NCBI Taxonomy" id="1109412"/>
    <lineage>
        <taxon>Bacteria</taxon>
        <taxon>Pseudomonadati</taxon>
        <taxon>Pseudomonadota</taxon>
        <taxon>Gammaproteobacteria</taxon>
        <taxon>Enterobacterales</taxon>
        <taxon>Pectobacteriaceae</taxon>
        <taxon>Brenneria</taxon>
    </lineage>
</organism>
<evidence type="ECO:0000313" key="1">
    <source>
        <dbReference type="EMBL" id="CPR21119.1"/>
    </source>
</evidence>
<reference evidence="2" key="1">
    <citation type="submission" date="2015-01" db="EMBL/GenBank/DDBJ databases">
        <authorList>
            <person name="Paterson Steve"/>
        </authorList>
    </citation>
    <scope>NUCLEOTIDE SEQUENCE [LARGE SCALE GENOMIC DNA]</scope>
    <source>
        <strain evidence="2">OBR1</strain>
    </source>
</reference>
<gene>
    <name evidence="1" type="ORF">BN1221_04700c</name>
</gene>